<dbReference type="EMBL" id="CP096115">
    <property type="protein sequence ID" value="UUX93789.1"/>
    <property type="molecule type" value="Genomic_DNA"/>
</dbReference>
<evidence type="ECO:0000313" key="2">
    <source>
        <dbReference type="EMBL" id="UUX93789.1"/>
    </source>
</evidence>
<keyword evidence="3" id="KW-1185">Reference proteome</keyword>
<dbReference type="Proteomes" id="UP001060368">
    <property type="component" value="Chromosome"/>
</dbReference>
<dbReference type="InterPro" id="IPR014229">
    <property type="entry name" value="Spore_YtfJ"/>
</dbReference>
<dbReference type="AlphaFoldDB" id="A0A9E7PRH7"/>
<dbReference type="RefSeq" id="WP_257743924.1">
    <property type="nucleotide sequence ID" value="NZ_CP096115.1"/>
</dbReference>
<protein>
    <submittedName>
        <fullName evidence="2">Sporulation protein</fullName>
    </submittedName>
</protein>
<dbReference type="PANTHER" id="PTHR39162:SF1">
    <property type="entry name" value="SPORULATION PROTEIN YTFJ"/>
    <property type="match status" value="1"/>
</dbReference>
<reference evidence="2" key="1">
    <citation type="submission" date="2022-04" db="EMBL/GenBank/DDBJ databases">
        <title>Complete genome of Methanoplanus endosymbiosus DSM 3599.</title>
        <authorList>
            <person name="Chen S.-C."/>
            <person name="You Y.-T."/>
            <person name="Zhou Y.-Z."/>
            <person name="Lai M.-C."/>
        </authorList>
    </citation>
    <scope>NUCLEOTIDE SEQUENCE</scope>
    <source>
        <strain evidence="2">DSM 3599</strain>
    </source>
</reference>
<sequence length="136" mass="13902">MDADNLFEKALAEIDRLVNAGTVMGDPVEMGDRVIVPVAAFGFGFGAGAGGSESNGGAGTGAGGGVSPVALVVIEKNVSGPEGIRVVPLRKPGVVTEAITAVGEDILPKVVEIIKKEMGKEEEKEKAEVSEENPEE</sequence>
<gene>
    <name evidence="2" type="ORF">L6E24_06660</name>
</gene>
<feature type="region of interest" description="Disordered" evidence="1">
    <location>
        <begin position="117"/>
        <end position="136"/>
    </location>
</feature>
<dbReference type="GeneID" id="74307365"/>
<organism evidence="2 3">
    <name type="scientific">Methanoplanus endosymbiosus</name>
    <dbReference type="NCBI Taxonomy" id="33865"/>
    <lineage>
        <taxon>Archaea</taxon>
        <taxon>Methanobacteriati</taxon>
        <taxon>Methanobacteriota</taxon>
        <taxon>Stenosarchaea group</taxon>
        <taxon>Methanomicrobia</taxon>
        <taxon>Methanomicrobiales</taxon>
        <taxon>Methanomicrobiaceae</taxon>
        <taxon>Methanoplanus</taxon>
    </lineage>
</organism>
<evidence type="ECO:0000313" key="3">
    <source>
        <dbReference type="Proteomes" id="UP001060368"/>
    </source>
</evidence>
<dbReference type="Pfam" id="PF09579">
    <property type="entry name" value="Spore_YtfJ"/>
    <property type="match status" value="1"/>
</dbReference>
<evidence type="ECO:0000256" key="1">
    <source>
        <dbReference type="SAM" id="MobiDB-lite"/>
    </source>
</evidence>
<accession>A0A9E7PRH7</accession>
<dbReference type="KEGG" id="mend:L6E24_06660"/>
<proteinExistence type="predicted"/>
<feature type="compositionally biased region" description="Basic and acidic residues" evidence="1">
    <location>
        <begin position="117"/>
        <end position="129"/>
    </location>
</feature>
<name>A0A9E7PRH7_9EURY</name>
<dbReference type="PIRSF" id="PIRSF021377">
    <property type="entry name" value="YtfJ"/>
    <property type="match status" value="1"/>
</dbReference>
<dbReference type="PANTHER" id="PTHR39162">
    <property type="entry name" value="GLL3345 PROTEIN"/>
    <property type="match status" value="1"/>
</dbReference>